<evidence type="ECO:0000313" key="1">
    <source>
        <dbReference type="EMBL" id="CAN92359.1"/>
    </source>
</evidence>
<proteinExistence type="predicted"/>
<protein>
    <recommendedName>
        <fullName evidence="3">DUF4304 domain-containing protein</fullName>
    </recommendedName>
</protein>
<name>A9FWA5_SORC5</name>
<dbReference type="OrthoDB" id="9826304at2"/>
<evidence type="ECO:0000313" key="2">
    <source>
        <dbReference type="Proteomes" id="UP000002139"/>
    </source>
</evidence>
<dbReference type="AlphaFoldDB" id="A9FWA5"/>
<dbReference type="Proteomes" id="UP000002139">
    <property type="component" value="Chromosome"/>
</dbReference>
<accession>A9FWA5</accession>
<organism evidence="1 2">
    <name type="scientific">Sorangium cellulosum (strain So ce56)</name>
    <name type="common">Polyangium cellulosum (strain So ce56)</name>
    <dbReference type="NCBI Taxonomy" id="448385"/>
    <lineage>
        <taxon>Bacteria</taxon>
        <taxon>Pseudomonadati</taxon>
        <taxon>Myxococcota</taxon>
        <taxon>Polyangia</taxon>
        <taxon>Polyangiales</taxon>
        <taxon>Polyangiaceae</taxon>
        <taxon>Sorangium</taxon>
    </lineage>
</organism>
<dbReference type="KEGG" id="scl:sce2200"/>
<reference evidence="1 2" key="1">
    <citation type="journal article" date="2007" name="Nat. Biotechnol.">
        <title>Complete genome sequence of the myxobacterium Sorangium cellulosum.</title>
        <authorList>
            <person name="Schneiker S."/>
            <person name="Perlova O."/>
            <person name="Kaiser O."/>
            <person name="Gerth K."/>
            <person name="Alici A."/>
            <person name="Altmeyer M.O."/>
            <person name="Bartels D."/>
            <person name="Bekel T."/>
            <person name="Beyer S."/>
            <person name="Bode E."/>
            <person name="Bode H.B."/>
            <person name="Bolten C.J."/>
            <person name="Choudhuri J.V."/>
            <person name="Doss S."/>
            <person name="Elnakady Y.A."/>
            <person name="Frank B."/>
            <person name="Gaigalat L."/>
            <person name="Goesmann A."/>
            <person name="Groeger C."/>
            <person name="Gross F."/>
            <person name="Jelsbak L."/>
            <person name="Jelsbak L."/>
            <person name="Kalinowski J."/>
            <person name="Kegler C."/>
            <person name="Knauber T."/>
            <person name="Konietzny S."/>
            <person name="Kopp M."/>
            <person name="Krause L."/>
            <person name="Krug D."/>
            <person name="Linke B."/>
            <person name="Mahmud T."/>
            <person name="Martinez-Arias R."/>
            <person name="McHardy A.C."/>
            <person name="Merai M."/>
            <person name="Meyer F."/>
            <person name="Mormann S."/>
            <person name="Munoz-Dorado J."/>
            <person name="Perez J."/>
            <person name="Pradella S."/>
            <person name="Rachid S."/>
            <person name="Raddatz G."/>
            <person name="Rosenau F."/>
            <person name="Rueckert C."/>
            <person name="Sasse F."/>
            <person name="Scharfe M."/>
            <person name="Schuster S.C."/>
            <person name="Suen G."/>
            <person name="Treuner-Lange A."/>
            <person name="Velicer G.J."/>
            <person name="Vorholter F.-J."/>
            <person name="Weissman K.J."/>
            <person name="Welch R.D."/>
            <person name="Wenzel S.C."/>
            <person name="Whitworth D.E."/>
            <person name="Wilhelm S."/>
            <person name="Wittmann C."/>
            <person name="Bloecker H."/>
            <person name="Puehler A."/>
            <person name="Mueller R."/>
        </authorList>
    </citation>
    <scope>NUCLEOTIDE SEQUENCE [LARGE SCALE GENOMIC DNA]</scope>
    <source>
        <strain evidence="2">So ce56</strain>
    </source>
</reference>
<dbReference type="HOGENOM" id="CLU_1467293_0_0_7"/>
<sequence>MLSWAEVKRLISQIVGPRLADLGFHNPGRAMWRLRPYFVDVVWFHCPRAGIFQVEFGCGLRNAVRNNPAPWHCQFRTQPAHSFNWEELPWSFRLSESEQVEVLRLLAPRVVAAARRWFAHFDTIDSAIRALESNPLSGPRNVAPCAPGSPAYNEAMFELRAAAAGVAGQPAAADEAGAVHRPRR</sequence>
<evidence type="ECO:0008006" key="3">
    <source>
        <dbReference type="Google" id="ProtNLM"/>
    </source>
</evidence>
<dbReference type="EMBL" id="AM746676">
    <property type="protein sequence ID" value="CAN92359.1"/>
    <property type="molecule type" value="Genomic_DNA"/>
</dbReference>
<keyword evidence="2" id="KW-1185">Reference proteome</keyword>
<gene>
    <name evidence="1" type="ordered locus">sce2200</name>
</gene>